<accession>A0A7G9WGF7</accession>
<reference evidence="1 2" key="1">
    <citation type="submission" date="2020-08" db="EMBL/GenBank/DDBJ databases">
        <authorList>
            <person name="Ren C."/>
            <person name="Gu Y."/>
            <person name="Xu Y."/>
        </authorList>
    </citation>
    <scope>NUCLEOTIDE SEQUENCE [LARGE SCALE GENOMIC DNA]</scope>
    <source>
        <strain evidence="1 2">LBM18003</strain>
    </source>
</reference>
<dbReference type="KEGG" id="caml:H6X83_12725"/>
<protein>
    <submittedName>
        <fullName evidence="1">Uncharacterized protein</fullName>
    </submittedName>
</protein>
<gene>
    <name evidence="1" type="ORF">H6X83_12725</name>
</gene>
<dbReference type="AlphaFoldDB" id="A0A7G9WGF7"/>
<organism evidence="1 2">
    <name type="scientific">Caproicibacterium amylolyticum</name>
    <dbReference type="NCBI Taxonomy" id="2766537"/>
    <lineage>
        <taxon>Bacteria</taxon>
        <taxon>Bacillati</taxon>
        <taxon>Bacillota</taxon>
        <taxon>Clostridia</taxon>
        <taxon>Eubacteriales</taxon>
        <taxon>Oscillospiraceae</taxon>
        <taxon>Caproicibacterium</taxon>
    </lineage>
</organism>
<name>A0A7G9WGF7_9FIRM</name>
<evidence type="ECO:0000313" key="2">
    <source>
        <dbReference type="Proteomes" id="UP000516046"/>
    </source>
</evidence>
<dbReference type="EMBL" id="CP060696">
    <property type="protein sequence ID" value="QNO17769.1"/>
    <property type="molecule type" value="Genomic_DNA"/>
</dbReference>
<dbReference type="Proteomes" id="UP000516046">
    <property type="component" value="Chromosome"/>
</dbReference>
<proteinExistence type="predicted"/>
<evidence type="ECO:0000313" key="1">
    <source>
        <dbReference type="EMBL" id="QNO17769.1"/>
    </source>
</evidence>
<sequence length="220" mass="24223">MIHSLQFVHNSYTNKNSNIDAKYNISGQNSEQVPQQTMRSGGLQQDTVSLTHSLPAGEDSYHRVLPAASDAAPNGYLQGLRSEPASSGISAAEQALARLQFDLRGLDLSVDGSFGAEKLQNRIDYISSLYTSIRQTIQRDFPPSDRTRMMDSLKAQIDAAERKISSGYSELLENQVQKGGTTGQIKKVCQSSLSVMAQRAAQYHTNQIHAPLFEKLNQYA</sequence>
<dbReference type="RefSeq" id="WP_212506832.1">
    <property type="nucleotide sequence ID" value="NZ_CP060696.1"/>
</dbReference>
<keyword evidence="2" id="KW-1185">Reference proteome</keyword>